<comment type="caution">
    <text evidence="1">The sequence shown here is derived from an EMBL/GenBank/DDBJ whole genome shotgun (WGS) entry which is preliminary data.</text>
</comment>
<dbReference type="Proteomes" id="UP001595952">
    <property type="component" value="Unassembled WGS sequence"/>
</dbReference>
<protein>
    <submittedName>
        <fullName evidence="1">Uncharacterized protein</fullName>
    </submittedName>
</protein>
<evidence type="ECO:0000313" key="2">
    <source>
        <dbReference type="Proteomes" id="UP001595952"/>
    </source>
</evidence>
<keyword evidence="2" id="KW-1185">Reference proteome</keyword>
<proteinExistence type="predicted"/>
<organism evidence="1 2">
    <name type="scientific">Deinococcus hohokamensis</name>
    <dbReference type="NCBI Taxonomy" id="309883"/>
    <lineage>
        <taxon>Bacteria</taxon>
        <taxon>Thermotogati</taxon>
        <taxon>Deinococcota</taxon>
        <taxon>Deinococci</taxon>
        <taxon>Deinococcales</taxon>
        <taxon>Deinococcaceae</taxon>
        <taxon>Deinococcus</taxon>
    </lineage>
</organism>
<accession>A0ABV9I8M8</accession>
<gene>
    <name evidence="1" type="ORF">ACFO0D_09335</name>
</gene>
<evidence type="ECO:0000313" key="1">
    <source>
        <dbReference type="EMBL" id="MFC4638544.1"/>
    </source>
</evidence>
<dbReference type="EMBL" id="JBHSEI010000006">
    <property type="protein sequence ID" value="MFC4638544.1"/>
    <property type="molecule type" value="Genomic_DNA"/>
</dbReference>
<name>A0ABV9I8M8_9DEIO</name>
<sequence length="85" mass="10043">MAKQQRARQQREVLQKITCPVQHALTLARYEREMRGDVLIRNPNARPYHYLYSLGLESVLKGTYLDQRNTNHPPVIRGNRRTRAE</sequence>
<dbReference type="RefSeq" id="WP_380061553.1">
    <property type="nucleotide sequence ID" value="NZ_JBHSEI010000006.1"/>
</dbReference>
<reference evidence="2" key="1">
    <citation type="journal article" date="2019" name="Int. J. Syst. Evol. Microbiol.">
        <title>The Global Catalogue of Microorganisms (GCM) 10K type strain sequencing project: providing services to taxonomists for standard genome sequencing and annotation.</title>
        <authorList>
            <consortium name="The Broad Institute Genomics Platform"/>
            <consortium name="The Broad Institute Genome Sequencing Center for Infectious Disease"/>
            <person name="Wu L."/>
            <person name="Ma J."/>
        </authorList>
    </citation>
    <scope>NUCLEOTIDE SEQUENCE [LARGE SCALE GENOMIC DNA]</scope>
    <source>
        <strain evidence="2">CCUG 55995</strain>
    </source>
</reference>